<feature type="region of interest" description="Disordered" evidence="3">
    <location>
        <begin position="379"/>
        <end position="408"/>
    </location>
</feature>
<sequence length="408" mass="45820">MYRCELNYISRSGGKKGKSDAAIRAEHQFSVTAAIAYRTGSIVTDYRTGVVHDYRRKQRVEHTEIVVPAVAPAWARHRETLWNAVEAAELRKDARLANEFILCLPYGMSLEQEVAMVREFAQAVMERHGVAIEFAIHKDDGRRWDGGEKRSGGRHAHVLMSTRGLMAEGFSKDKAREFTGLKEGPKTLEFWRQQWAEIGNQHMAAAGLSEQWDHRAIQVQRQDAKAHGENLKAIELDRLPGVHLGAVATAFERRGVETYLGDLNRAIIAENRARWLARQRCGLEASIAEFEALLDALREEPQPEPVLMARRRGKDDPRWPEYEAEVRRLGDESGVNPQVLELALHLRIEEQFVALADAMAPQGGVVELARRMVEGIAEHERLESTSTAGTKLDRPVDDADVASATLEP</sequence>
<comment type="caution">
    <text evidence="5">The sequence shown here is derived from an EMBL/GenBank/DDBJ whole genome shotgun (WGS) entry which is preliminary data.</text>
</comment>
<comment type="similarity">
    <text evidence="1">Belongs to the MobA/MobL family.</text>
</comment>
<proteinExistence type="inferred from homology"/>
<gene>
    <name evidence="5" type="ORF">XpopCFBP1817_11410</name>
</gene>
<dbReference type="AlphaFoldDB" id="A0A2S7ENG9"/>
<evidence type="ECO:0000256" key="3">
    <source>
        <dbReference type="SAM" id="MobiDB-lite"/>
    </source>
</evidence>
<feature type="domain" description="MobA/MobL protein" evidence="4">
    <location>
        <begin position="30"/>
        <end position="225"/>
    </location>
</feature>
<organism evidence="5 6">
    <name type="scientific">Xanthomonas populi</name>
    <dbReference type="NCBI Taxonomy" id="53414"/>
    <lineage>
        <taxon>Bacteria</taxon>
        <taxon>Pseudomonadati</taxon>
        <taxon>Pseudomonadota</taxon>
        <taxon>Gammaproteobacteria</taxon>
        <taxon>Lysobacterales</taxon>
        <taxon>Lysobacteraceae</taxon>
        <taxon>Xanthomonas</taxon>
    </lineage>
</organism>
<accession>A0A2S7ENG9</accession>
<evidence type="ECO:0000259" key="4">
    <source>
        <dbReference type="Pfam" id="PF03389"/>
    </source>
</evidence>
<dbReference type="EMBL" id="MDEJ01000062">
    <property type="protein sequence ID" value="PPU93059.1"/>
    <property type="molecule type" value="Genomic_DNA"/>
</dbReference>
<dbReference type="InterPro" id="IPR005053">
    <property type="entry name" value="MobA_MobL"/>
</dbReference>
<evidence type="ECO:0000313" key="5">
    <source>
        <dbReference type="EMBL" id="PPU93059.1"/>
    </source>
</evidence>
<dbReference type="Proteomes" id="UP000239939">
    <property type="component" value="Unassembled WGS sequence"/>
</dbReference>
<evidence type="ECO:0000313" key="6">
    <source>
        <dbReference type="Proteomes" id="UP000239939"/>
    </source>
</evidence>
<dbReference type="Gene3D" id="3.30.930.30">
    <property type="match status" value="1"/>
</dbReference>
<evidence type="ECO:0000256" key="2">
    <source>
        <dbReference type="ARBA" id="ARBA00022971"/>
    </source>
</evidence>
<dbReference type="NCBIfam" id="NF041496">
    <property type="entry name" value="MobQ"/>
    <property type="match status" value="1"/>
</dbReference>
<protein>
    <recommendedName>
        <fullName evidence="4">MobA/MobL protein domain-containing protein</fullName>
    </recommendedName>
</protein>
<evidence type="ECO:0000256" key="1">
    <source>
        <dbReference type="ARBA" id="ARBA00010873"/>
    </source>
</evidence>
<keyword evidence="6" id="KW-1185">Reference proteome</keyword>
<reference evidence="6" key="1">
    <citation type="submission" date="2016-08" db="EMBL/GenBank/DDBJ databases">
        <authorList>
            <person name="Merda D."/>
            <person name="Briand M."/>
            <person name="Taghouti G."/>
            <person name="Carrere S."/>
            <person name="Gouzy J."/>
            <person name="Portier P."/>
            <person name="Jacques M.-A."/>
            <person name="Fischer-Le Saux M."/>
        </authorList>
    </citation>
    <scope>NUCLEOTIDE SEQUENCE [LARGE SCALE GENOMIC DNA]</scope>
    <source>
        <strain evidence="6">CFBP1817</strain>
    </source>
</reference>
<keyword evidence="2" id="KW-0184">Conjugation</keyword>
<dbReference type="Pfam" id="PF03389">
    <property type="entry name" value="MobA_MobL"/>
    <property type="match status" value="1"/>
</dbReference>
<dbReference type="RefSeq" id="WP_128417237.1">
    <property type="nucleotide sequence ID" value="NZ_MDEJ01000062.1"/>
</dbReference>
<name>A0A2S7ENG9_9XANT</name>